<sequence>MNTVRPPQRLRQQFKGVIWRLKTGGQWPEMPQEFGA</sequence>
<accession>A0A6G3QW02</accession>
<dbReference type="AlphaFoldDB" id="A0A6G3QW02"/>
<reference evidence="1" key="1">
    <citation type="submission" date="2020-01" db="EMBL/GenBank/DDBJ databases">
        <title>Insect and environment-associated Actinomycetes.</title>
        <authorList>
            <person name="Currrie C."/>
            <person name="Chevrette M."/>
            <person name="Carlson C."/>
            <person name="Stubbendieck R."/>
            <person name="Wendt-Pienkowski E."/>
        </authorList>
    </citation>
    <scope>NUCLEOTIDE SEQUENCE</scope>
    <source>
        <strain evidence="1">SID14436</strain>
    </source>
</reference>
<proteinExistence type="predicted"/>
<gene>
    <name evidence="1" type="ORF">G3I53_16255</name>
</gene>
<comment type="caution">
    <text evidence="1">The sequence shown here is derived from an EMBL/GenBank/DDBJ whole genome shotgun (WGS) entry which is preliminary data.</text>
</comment>
<evidence type="ECO:0000313" key="1">
    <source>
        <dbReference type="EMBL" id="NEA87551.1"/>
    </source>
</evidence>
<protein>
    <submittedName>
        <fullName evidence="1">Transposase</fullName>
    </submittedName>
</protein>
<dbReference type="EMBL" id="JAAGMD010000477">
    <property type="protein sequence ID" value="NEA87551.1"/>
    <property type="molecule type" value="Genomic_DNA"/>
</dbReference>
<organism evidence="1">
    <name type="scientific">Streptomyces sp. SID14436</name>
    <dbReference type="NCBI Taxonomy" id="2706070"/>
    <lineage>
        <taxon>Bacteria</taxon>
        <taxon>Bacillati</taxon>
        <taxon>Actinomycetota</taxon>
        <taxon>Actinomycetes</taxon>
        <taxon>Kitasatosporales</taxon>
        <taxon>Streptomycetaceae</taxon>
        <taxon>Streptomyces</taxon>
    </lineage>
</organism>
<name>A0A6G3QW02_9ACTN</name>